<dbReference type="NCBIfam" id="TIGR03118">
    <property type="entry name" value="PEPCTERM_chp_1"/>
    <property type="match status" value="1"/>
</dbReference>
<feature type="signal peptide" evidence="1">
    <location>
        <begin position="1"/>
        <end position="31"/>
    </location>
</feature>
<dbReference type="InterPro" id="IPR017549">
    <property type="entry name" value="APMV_L690"/>
</dbReference>
<sequence>MAQQASVRRRSLTKRLLAAALTLGTVGALSAATPPGLVEPPRKADHGFRETDLVSDLAGRAQKQDPNLVNPWGLAPANTGEVWVSDNGSDKATTYDGAVDGQPVNILPRVVSIPEGGSPTGVVRSDTDDFRFSGFGKSGAARFLFAGENGDLFAWSPDVSPTEAVRVAHEDSDGETAVFKGLALVRAEGEKDEKGEERGKDDRCDESRILVANFRDARIDVFDTSFNLVPPSAGRFQDPELPKGFAPFNVKTIGSKVFVTYALQNDEKKDDVPGAGNGFIDVYSAEGKLVQRFASRGELNSPWGLEVAPKGFGKFSGDLLVGNFGDGHINAYDEKTGRFEGTLKDRNGKPIVIPGLWGLLRGTEKSGGKDSIWFAAGIEEENHGLLGILRAED</sequence>
<dbReference type="Proteomes" id="UP000318416">
    <property type="component" value="Unassembled WGS sequence"/>
</dbReference>
<dbReference type="Gene3D" id="2.120.10.30">
    <property type="entry name" value="TolB, C-terminal domain"/>
    <property type="match status" value="1"/>
</dbReference>
<evidence type="ECO:0000256" key="1">
    <source>
        <dbReference type="SAM" id="SignalP"/>
    </source>
</evidence>
<dbReference type="SUPFAM" id="SSF75011">
    <property type="entry name" value="3-carboxy-cis,cis-mucoante lactonizing enzyme"/>
    <property type="match status" value="1"/>
</dbReference>
<feature type="chain" id="PRO_5021822230" evidence="1">
    <location>
        <begin position="32"/>
        <end position="393"/>
    </location>
</feature>
<evidence type="ECO:0000313" key="3">
    <source>
        <dbReference type="Proteomes" id="UP000318416"/>
    </source>
</evidence>
<dbReference type="RefSeq" id="WP_145791496.1">
    <property type="nucleotide sequence ID" value="NZ_BAAABR010000029.1"/>
</dbReference>
<gene>
    <name evidence="2" type="ORF">FB465_3352</name>
</gene>
<name>A0A561ERS1_9ACTN</name>
<dbReference type="OrthoDB" id="581621at2"/>
<keyword evidence="3" id="KW-1185">Reference proteome</keyword>
<reference evidence="2 3" key="1">
    <citation type="submission" date="2019-06" db="EMBL/GenBank/DDBJ databases">
        <title>Sequencing the genomes of 1000 actinobacteria strains.</title>
        <authorList>
            <person name="Klenk H.-P."/>
        </authorList>
    </citation>
    <scope>NUCLEOTIDE SEQUENCE [LARGE SCALE GENOMIC DNA]</scope>
    <source>
        <strain evidence="2 3">DSM 41649</strain>
    </source>
</reference>
<dbReference type="AlphaFoldDB" id="A0A561ERS1"/>
<protein>
    <submittedName>
        <fullName evidence="2">Uncharacterized protein (TIGR03118 family)</fullName>
    </submittedName>
</protein>
<dbReference type="EMBL" id="VIVR01000001">
    <property type="protein sequence ID" value="TWE18289.1"/>
    <property type="molecule type" value="Genomic_DNA"/>
</dbReference>
<dbReference type="InterPro" id="IPR011042">
    <property type="entry name" value="6-blade_b-propeller_TolB-like"/>
</dbReference>
<proteinExistence type="predicted"/>
<organism evidence="2 3">
    <name type="scientific">Kitasatospora atroaurantiaca</name>
    <dbReference type="NCBI Taxonomy" id="285545"/>
    <lineage>
        <taxon>Bacteria</taxon>
        <taxon>Bacillati</taxon>
        <taxon>Actinomycetota</taxon>
        <taxon>Actinomycetes</taxon>
        <taxon>Kitasatosporales</taxon>
        <taxon>Streptomycetaceae</taxon>
        <taxon>Kitasatospora</taxon>
    </lineage>
</organism>
<comment type="caution">
    <text evidence="2">The sequence shown here is derived from an EMBL/GenBank/DDBJ whole genome shotgun (WGS) entry which is preliminary data.</text>
</comment>
<keyword evidence="1" id="KW-0732">Signal</keyword>
<accession>A0A561ERS1</accession>
<evidence type="ECO:0000313" key="2">
    <source>
        <dbReference type="EMBL" id="TWE18289.1"/>
    </source>
</evidence>